<keyword evidence="1" id="KW-0732">Signal</keyword>
<gene>
    <name evidence="2" type="ordered locus">amb2656</name>
</gene>
<dbReference type="AlphaFoldDB" id="Q2W3W5"/>
<feature type="signal peptide" evidence="1">
    <location>
        <begin position="1"/>
        <end position="28"/>
    </location>
</feature>
<sequence length="514" mass="53710">MARAVWLARVLTSLATTAKPLPASPARAASMVALSASRLVCDAMSLIRATTVPILPTASARLLIRVVVRIASAEASPATLTERATRWLMSSPDTASCSAEPAAVRMLTAVSSMAEATAVAWAEAPWAVSDRAREVASNCSAVSAMPRRDSVTSSLNSLRRLSTTRARLSFVHSASRCSAANCSARIRPSLKISTVRAMSPTSSLRDWAGTSLWNSLRDSSAITVERLTSGRVMRRATRMETAMTSVGQQHHAQAALQGAGPEGSVHVVQVDAGADHPAPAGVELDVGDLAHRLGGAGLGPVVVMEVGPPGLDQLVHAHEQRLPVGILHVADAGAVQIRLDGVHDHVAAKIMNPEIVVVAIAKGGDVAAGGGLGVDLGQAARLGIGLVGGDDAGGTVDQILDLGLASGQYLPIQHVQCADKDQAHAEEGCCHDQSDFCSNSPVVKPRHDRPRVNMSSCCAATKSQRAAYVKRWTGIDAEEISLSRIVTKSRCDVGGEGIDNILPDDLNFIERILG</sequence>
<keyword evidence="3" id="KW-1185">Reference proteome</keyword>
<dbReference type="Proteomes" id="UP000007058">
    <property type="component" value="Chromosome"/>
</dbReference>
<evidence type="ECO:0000313" key="3">
    <source>
        <dbReference type="Proteomes" id="UP000007058"/>
    </source>
</evidence>
<accession>Q2W3W5</accession>
<proteinExistence type="predicted"/>
<reference evidence="2 3" key="1">
    <citation type="journal article" date="2005" name="DNA Res.">
        <title>Complete genome sequence of the facultative anaerobic magnetotactic bacterium Magnetospirillum sp. strain AMB-1.</title>
        <authorList>
            <person name="Matsunaga T."/>
            <person name="Okamura Y."/>
            <person name="Fukuda Y."/>
            <person name="Wahyudi A.T."/>
            <person name="Murase Y."/>
            <person name="Takeyama H."/>
        </authorList>
    </citation>
    <scope>NUCLEOTIDE SEQUENCE [LARGE SCALE GENOMIC DNA]</scope>
    <source>
        <strain evidence="3">ATCC 700264 / AMB-1</strain>
    </source>
</reference>
<organism evidence="2 3">
    <name type="scientific">Paramagnetospirillum magneticum (strain ATCC 700264 / AMB-1)</name>
    <name type="common">Magnetospirillum magneticum</name>
    <dbReference type="NCBI Taxonomy" id="342108"/>
    <lineage>
        <taxon>Bacteria</taxon>
        <taxon>Pseudomonadati</taxon>
        <taxon>Pseudomonadota</taxon>
        <taxon>Alphaproteobacteria</taxon>
        <taxon>Rhodospirillales</taxon>
        <taxon>Magnetospirillaceae</taxon>
        <taxon>Paramagnetospirillum</taxon>
    </lineage>
</organism>
<dbReference type="HOGENOM" id="CLU_529768_0_0_5"/>
<protein>
    <submittedName>
        <fullName evidence="2">Uncharacterized protein</fullName>
    </submittedName>
</protein>
<dbReference type="KEGG" id="mag:amb2656"/>
<evidence type="ECO:0000313" key="2">
    <source>
        <dbReference type="EMBL" id="BAE51460.1"/>
    </source>
</evidence>
<dbReference type="EMBL" id="AP007255">
    <property type="protein sequence ID" value="BAE51460.1"/>
    <property type="molecule type" value="Genomic_DNA"/>
</dbReference>
<evidence type="ECO:0000256" key="1">
    <source>
        <dbReference type="SAM" id="SignalP"/>
    </source>
</evidence>
<name>Q2W3W5_PARM1</name>
<feature type="chain" id="PRO_5004218181" evidence="1">
    <location>
        <begin position="29"/>
        <end position="514"/>
    </location>
</feature>